<feature type="compositionally biased region" description="Basic residues" evidence="1">
    <location>
        <begin position="7"/>
        <end position="17"/>
    </location>
</feature>
<accession>A0AAV7EKM9</accession>
<name>A0AAV7EKM9_ARIFI</name>
<sequence length="69" mass="7959">MASGFVRPRRMRRKHQNARTNGTTHRCDFWYGGRQGLGIMLKSRLRKPSRDEKSVDAVGPDFKVGIQRS</sequence>
<proteinExistence type="predicted"/>
<evidence type="ECO:0008006" key="4">
    <source>
        <dbReference type="Google" id="ProtNLM"/>
    </source>
</evidence>
<dbReference type="EMBL" id="JAINDJ010000004">
    <property type="protein sequence ID" value="KAG9448956.1"/>
    <property type="molecule type" value="Genomic_DNA"/>
</dbReference>
<feature type="region of interest" description="Disordered" evidence="1">
    <location>
        <begin position="1"/>
        <end position="23"/>
    </location>
</feature>
<comment type="caution">
    <text evidence="2">The sequence shown here is derived from an EMBL/GenBank/DDBJ whole genome shotgun (WGS) entry which is preliminary data.</text>
</comment>
<evidence type="ECO:0000313" key="2">
    <source>
        <dbReference type="EMBL" id="KAG9448956.1"/>
    </source>
</evidence>
<dbReference type="AlphaFoldDB" id="A0AAV7EKM9"/>
<evidence type="ECO:0000313" key="3">
    <source>
        <dbReference type="Proteomes" id="UP000825729"/>
    </source>
</evidence>
<dbReference type="Proteomes" id="UP000825729">
    <property type="component" value="Unassembled WGS sequence"/>
</dbReference>
<gene>
    <name evidence="2" type="ORF">H6P81_008921</name>
</gene>
<organism evidence="2 3">
    <name type="scientific">Aristolochia fimbriata</name>
    <name type="common">White veined hardy Dutchman's pipe vine</name>
    <dbReference type="NCBI Taxonomy" id="158543"/>
    <lineage>
        <taxon>Eukaryota</taxon>
        <taxon>Viridiplantae</taxon>
        <taxon>Streptophyta</taxon>
        <taxon>Embryophyta</taxon>
        <taxon>Tracheophyta</taxon>
        <taxon>Spermatophyta</taxon>
        <taxon>Magnoliopsida</taxon>
        <taxon>Magnoliidae</taxon>
        <taxon>Piperales</taxon>
        <taxon>Aristolochiaceae</taxon>
        <taxon>Aristolochia</taxon>
    </lineage>
</organism>
<keyword evidence="3" id="KW-1185">Reference proteome</keyword>
<protein>
    <recommendedName>
        <fullName evidence="4">Ribosomal protein L16</fullName>
    </recommendedName>
</protein>
<evidence type="ECO:0000256" key="1">
    <source>
        <dbReference type="SAM" id="MobiDB-lite"/>
    </source>
</evidence>
<reference evidence="2 3" key="1">
    <citation type="submission" date="2021-07" db="EMBL/GenBank/DDBJ databases">
        <title>The Aristolochia fimbriata genome: insights into angiosperm evolution, floral development and chemical biosynthesis.</title>
        <authorList>
            <person name="Jiao Y."/>
        </authorList>
    </citation>
    <scope>NUCLEOTIDE SEQUENCE [LARGE SCALE GENOMIC DNA]</scope>
    <source>
        <strain evidence="2">IBCAS-2021</strain>
        <tissue evidence="2">Leaf</tissue>
    </source>
</reference>